<protein>
    <submittedName>
        <fullName evidence="4">RING finger protein 44</fullName>
    </submittedName>
</protein>
<dbReference type="InterPro" id="IPR001841">
    <property type="entry name" value="Znf_RING"/>
</dbReference>
<dbReference type="Gene3D" id="3.30.40.10">
    <property type="entry name" value="Zinc/RING finger domain, C3HC4 (zinc finger)"/>
    <property type="match status" value="1"/>
</dbReference>
<keyword evidence="2" id="KW-0862">Zinc</keyword>
<dbReference type="PANTHER" id="PTHR46171">
    <property type="entry name" value="GH10160P"/>
    <property type="match status" value="1"/>
</dbReference>
<dbReference type="EMBL" id="JH818773">
    <property type="protein sequence ID" value="EKC20277.1"/>
    <property type="molecule type" value="Genomic_DNA"/>
</dbReference>
<gene>
    <name evidence="4" type="ORF">CGI_10006418</name>
</gene>
<dbReference type="PROSITE" id="PS50089">
    <property type="entry name" value="ZF_RING_2"/>
    <property type="match status" value="1"/>
</dbReference>
<dbReference type="SUPFAM" id="SSF57850">
    <property type="entry name" value="RING/U-box"/>
    <property type="match status" value="1"/>
</dbReference>
<dbReference type="AlphaFoldDB" id="K1P940"/>
<evidence type="ECO:0000256" key="1">
    <source>
        <dbReference type="ARBA" id="ARBA00022771"/>
    </source>
</evidence>
<evidence type="ECO:0000256" key="2">
    <source>
        <dbReference type="ARBA" id="ARBA00022833"/>
    </source>
</evidence>
<dbReference type="PANTHER" id="PTHR46171:SF3">
    <property type="entry name" value="GH10160P"/>
    <property type="match status" value="1"/>
</dbReference>
<feature type="region of interest" description="Disordered" evidence="3">
    <location>
        <begin position="200"/>
        <end position="383"/>
    </location>
</feature>
<feature type="compositionally biased region" description="Polar residues" evidence="3">
    <location>
        <begin position="355"/>
        <end position="371"/>
    </location>
</feature>
<feature type="compositionally biased region" description="Basic and acidic residues" evidence="3">
    <location>
        <begin position="74"/>
        <end position="90"/>
    </location>
</feature>
<reference evidence="4" key="1">
    <citation type="journal article" date="2012" name="Nature">
        <title>The oyster genome reveals stress adaptation and complexity of shell formation.</title>
        <authorList>
            <person name="Zhang G."/>
            <person name="Fang X."/>
            <person name="Guo X."/>
            <person name="Li L."/>
            <person name="Luo R."/>
            <person name="Xu F."/>
            <person name="Yang P."/>
            <person name="Zhang L."/>
            <person name="Wang X."/>
            <person name="Qi H."/>
            <person name="Xiong Z."/>
            <person name="Que H."/>
            <person name="Xie Y."/>
            <person name="Holland P.W."/>
            <person name="Paps J."/>
            <person name="Zhu Y."/>
            <person name="Wu F."/>
            <person name="Chen Y."/>
            <person name="Wang J."/>
            <person name="Peng C."/>
            <person name="Meng J."/>
            <person name="Yang L."/>
            <person name="Liu J."/>
            <person name="Wen B."/>
            <person name="Zhang N."/>
            <person name="Huang Z."/>
            <person name="Zhu Q."/>
            <person name="Feng Y."/>
            <person name="Mount A."/>
            <person name="Hedgecock D."/>
            <person name="Xu Z."/>
            <person name="Liu Y."/>
            <person name="Domazet-Loso T."/>
            <person name="Du Y."/>
            <person name="Sun X."/>
            <person name="Zhang S."/>
            <person name="Liu B."/>
            <person name="Cheng P."/>
            <person name="Jiang X."/>
            <person name="Li J."/>
            <person name="Fan D."/>
            <person name="Wang W."/>
            <person name="Fu W."/>
            <person name="Wang T."/>
            <person name="Wang B."/>
            <person name="Zhang J."/>
            <person name="Peng Z."/>
            <person name="Li Y."/>
            <person name="Li N."/>
            <person name="Wang J."/>
            <person name="Chen M."/>
            <person name="He Y."/>
            <person name="Tan F."/>
            <person name="Song X."/>
            <person name="Zheng Q."/>
            <person name="Huang R."/>
            <person name="Yang H."/>
            <person name="Du X."/>
            <person name="Chen L."/>
            <person name="Yang M."/>
            <person name="Gaffney P.M."/>
            <person name="Wang S."/>
            <person name="Luo L."/>
            <person name="She Z."/>
            <person name="Ming Y."/>
            <person name="Huang W."/>
            <person name="Zhang S."/>
            <person name="Huang B."/>
            <person name="Zhang Y."/>
            <person name="Qu T."/>
            <person name="Ni P."/>
            <person name="Miao G."/>
            <person name="Wang J."/>
            <person name="Wang Q."/>
            <person name="Steinberg C.E."/>
            <person name="Wang H."/>
            <person name="Li N."/>
            <person name="Qian L."/>
            <person name="Zhang G."/>
            <person name="Li Y."/>
            <person name="Yang H."/>
            <person name="Liu X."/>
            <person name="Wang J."/>
            <person name="Yin Y."/>
            <person name="Wang J."/>
        </authorList>
    </citation>
    <scope>NUCLEOTIDE SEQUENCE [LARGE SCALE GENOMIC DNA]</scope>
    <source>
        <strain evidence="4">05x7-T-G4-1.051#20</strain>
    </source>
</reference>
<organism evidence="4">
    <name type="scientific">Magallana gigas</name>
    <name type="common">Pacific oyster</name>
    <name type="synonym">Crassostrea gigas</name>
    <dbReference type="NCBI Taxonomy" id="29159"/>
    <lineage>
        <taxon>Eukaryota</taxon>
        <taxon>Metazoa</taxon>
        <taxon>Spiralia</taxon>
        <taxon>Lophotrochozoa</taxon>
        <taxon>Mollusca</taxon>
        <taxon>Bivalvia</taxon>
        <taxon>Autobranchia</taxon>
        <taxon>Pteriomorphia</taxon>
        <taxon>Ostreida</taxon>
        <taxon>Ostreoidea</taxon>
        <taxon>Ostreidae</taxon>
        <taxon>Magallana</taxon>
    </lineage>
</organism>
<feature type="compositionally biased region" description="Basic and acidic residues" evidence="3">
    <location>
        <begin position="111"/>
        <end position="122"/>
    </location>
</feature>
<keyword evidence="1" id="KW-0863">Zinc-finger</keyword>
<sequence>MATGYDEHYAKHLYNRYIESEIQRGISEFPTESINENSDAFLAWQLQNQEFKGRRGGDSIPLESLCSEPSPGAWRERNEKKKGKIAEEGHGSITIIDSDTECDAPPSVVHGKFEEEDKRAEETNSGSEENPKLKFQNRIIRDIQDSIRSSRNTVTESGAVLAQPQSEDRNTSAPFTLTFYSDDVEEDSVPEVSHFDEVITSQTGPEIYSRKGKFAKRSSIDHQRNDNQCHKRPEDFTSAQRVRGSRQGRILTDSSSSSCSKDMEGNSVPQVSHVNGPYSSPIHPFGGYLGYQNHAKASNHQPRGKGSRQDRRYPNYNTARQRNESEWFTSPYNTNNSASSDEETLEKHPSYGFYKSNNNPKQRKTNFNPAKNTDDESDSATGDDERIACQLGQDLNKSQCEMDREFAQRLQDEEKNNLLRAKRMSSPRPQFQEGQIMPPHLMQGDIDLTDYEALWNLAERIGEAKGSGLKKRDLKSLKTAKFDSKSVEDDEHTDCRICITDYVDGEKVTTLPCGHRYHKECIETWLMVSTNGKTGRVNFSPVNSSQFQPL</sequence>
<dbReference type="GO" id="GO:0008270">
    <property type="term" value="F:zinc ion binding"/>
    <property type="evidence" value="ECO:0007669"/>
    <property type="project" value="UniProtKB-KW"/>
</dbReference>
<evidence type="ECO:0000256" key="3">
    <source>
        <dbReference type="SAM" id="MobiDB-lite"/>
    </source>
</evidence>
<feature type="compositionally biased region" description="Polar residues" evidence="3">
    <location>
        <begin position="315"/>
        <end position="339"/>
    </location>
</feature>
<dbReference type="GO" id="GO:0016567">
    <property type="term" value="P:protein ubiquitination"/>
    <property type="evidence" value="ECO:0007669"/>
    <property type="project" value="TreeGrafter"/>
</dbReference>
<name>K1P940_MAGGI</name>
<dbReference type="HOGENOM" id="CLU_495454_0_0_1"/>
<feature type="compositionally biased region" description="Basic and acidic residues" evidence="3">
    <location>
        <begin position="218"/>
        <end position="235"/>
    </location>
</feature>
<proteinExistence type="predicted"/>
<dbReference type="GO" id="GO:0061630">
    <property type="term" value="F:ubiquitin protein ligase activity"/>
    <property type="evidence" value="ECO:0007669"/>
    <property type="project" value="TreeGrafter"/>
</dbReference>
<dbReference type="InParanoid" id="K1P940"/>
<keyword evidence="1" id="KW-0479">Metal-binding</keyword>
<dbReference type="InterPro" id="IPR013083">
    <property type="entry name" value="Znf_RING/FYVE/PHD"/>
</dbReference>
<dbReference type="Pfam" id="PF13639">
    <property type="entry name" value="zf-RING_2"/>
    <property type="match status" value="1"/>
</dbReference>
<feature type="region of interest" description="Disordered" evidence="3">
    <location>
        <begin position="68"/>
        <end position="131"/>
    </location>
</feature>
<accession>K1P940</accession>
<evidence type="ECO:0000313" key="4">
    <source>
        <dbReference type="EMBL" id="EKC20277.1"/>
    </source>
</evidence>